<evidence type="ECO:0000313" key="1">
    <source>
        <dbReference type="EnsemblPlants" id="Zm00001eb262950_P001"/>
    </source>
</evidence>
<reference evidence="1" key="2">
    <citation type="submission" date="2019-07" db="EMBL/GenBank/DDBJ databases">
        <authorList>
            <person name="Seetharam A."/>
            <person name="Woodhouse M."/>
            <person name="Cannon E."/>
        </authorList>
    </citation>
    <scope>NUCLEOTIDE SEQUENCE [LARGE SCALE GENOMIC DNA]</scope>
    <source>
        <strain evidence="1">cv. B73</strain>
    </source>
</reference>
<dbReference type="OrthoDB" id="695752at2759"/>
<dbReference type="EnsemblPlants" id="Zm00001eb262950_T001">
    <property type="protein sequence ID" value="Zm00001eb262950_P001"/>
    <property type="gene ID" value="Zm00001eb262950"/>
</dbReference>
<evidence type="ECO:0000313" key="2">
    <source>
        <dbReference type="Proteomes" id="UP000007305"/>
    </source>
</evidence>
<dbReference type="InterPro" id="IPR038765">
    <property type="entry name" value="Papain-like_cys_pep_sf"/>
</dbReference>
<proteinExistence type="predicted"/>
<dbReference type="InParanoid" id="A0A804U9W0"/>
<dbReference type="AlphaFoldDB" id="A0A804U9W0"/>
<dbReference type="Gramene" id="Zm00001eb262950_T001">
    <property type="protein sequence ID" value="Zm00001eb262950_P001"/>
    <property type="gene ID" value="Zm00001eb262950"/>
</dbReference>
<dbReference type="Gene3D" id="3.40.395.10">
    <property type="entry name" value="Adenoviral Proteinase, Chain A"/>
    <property type="match status" value="1"/>
</dbReference>
<dbReference type="FunCoup" id="A0A804U9W0">
    <property type="interactions" value="13"/>
</dbReference>
<reference evidence="1" key="3">
    <citation type="submission" date="2021-05" db="UniProtKB">
        <authorList>
            <consortium name="EnsemblPlants"/>
        </authorList>
    </citation>
    <scope>IDENTIFICATION</scope>
    <source>
        <strain evidence="1">cv. B73</strain>
    </source>
</reference>
<dbReference type="GeneID" id="103630887"/>
<name>A0A804U9W0_MAIZE</name>
<dbReference type="RefSeq" id="XP_020395810.1">
    <property type="nucleotide sequence ID" value="XM_020540221.1"/>
</dbReference>
<protein>
    <recommendedName>
        <fullName evidence="3">Ubiquitin-like protease family profile domain-containing protein</fullName>
    </recommendedName>
</protein>
<dbReference type="SUPFAM" id="SSF54001">
    <property type="entry name" value="Cysteine proteinases"/>
    <property type="match status" value="1"/>
</dbReference>
<accession>A0A804U9W0</accession>
<dbReference type="Proteomes" id="UP000007305">
    <property type="component" value="Chromosome 6"/>
</dbReference>
<gene>
    <name evidence="1" type="primary">LOC103630887</name>
</gene>
<evidence type="ECO:0008006" key="3">
    <source>
        <dbReference type="Google" id="ProtNLM"/>
    </source>
</evidence>
<reference evidence="2" key="1">
    <citation type="journal article" date="2009" name="Science">
        <title>The B73 maize genome: complexity, diversity, and dynamics.</title>
        <authorList>
            <person name="Schnable P.S."/>
            <person name="Ware D."/>
            <person name="Fulton R.S."/>
            <person name="Stein J.C."/>
            <person name="Wei F."/>
            <person name="Pasternak S."/>
            <person name="Liang C."/>
            <person name="Zhang J."/>
            <person name="Fulton L."/>
            <person name="Graves T.A."/>
            <person name="Minx P."/>
            <person name="Reily A.D."/>
            <person name="Courtney L."/>
            <person name="Kruchowski S.S."/>
            <person name="Tomlinson C."/>
            <person name="Strong C."/>
            <person name="Delehaunty K."/>
            <person name="Fronick C."/>
            <person name="Courtney B."/>
            <person name="Rock S.M."/>
            <person name="Belter E."/>
            <person name="Du F."/>
            <person name="Kim K."/>
            <person name="Abbott R.M."/>
            <person name="Cotton M."/>
            <person name="Levy A."/>
            <person name="Marchetto P."/>
            <person name="Ochoa K."/>
            <person name="Jackson S.M."/>
            <person name="Gillam B."/>
            <person name="Chen W."/>
            <person name="Yan L."/>
            <person name="Higginbotham J."/>
            <person name="Cardenas M."/>
            <person name="Waligorski J."/>
            <person name="Applebaum E."/>
            <person name="Phelps L."/>
            <person name="Falcone J."/>
            <person name="Kanchi K."/>
            <person name="Thane T."/>
            <person name="Scimone A."/>
            <person name="Thane N."/>
            <person name="Henke J."/>
            <person name="Wang T."/>
            <person name="Ruppert J."/>
            <person name="Shah N."/>
            <person name="Rotter K."/>
            <person name="Hodges J."/>
            <person name="Ingenthron E."/>
            <person name="Cordes M."/>
            <person name="Kohlberg S."/>
            <person name="Sgro J."/>
            <person name="Delgado B."/>
            <person name="Mead K."/>
            <person name="Chinwalla A."/>
            <person name="Leonard S."/>
            <person name="Crouse K."/>
            <person name="Collura K."/>
            <person name="Kudrna D."/>
            <person name="Currie J."/>
            <person name="He R."/>
            <person name="Angelova A."/>
            <person name="Rajasekar S."/>
            <person name="Mueller T."/>
            <person name="Lomeli R."/>
            <person name="Scara G."/>
            <person name="Ko A."/>
            <person name="Delaney K."/>
            <person name="Wissotski M."/>
            <person name="Lopez G."/>
            <person name="Campos D."/>
            <person name="Braidotti M."/>
            <person name="Ashley E."/>
            <person name="Golser W."/>
            <person name="Kim H."/>
            <person name="Lee S."/>
            <person name="Lin J."/>
            <person name="Dujmic Z."/>
            <person name="Kim W."/>
            <person name="Talag J."/>
            <person name="Zuccolo A."/>
            <person name="Fan C."/>
            <person name="Sebastian A."/>
            <person name="Kramer M."/>
            <person name="Spiegel L."/>
            <person name="Nascimento L."/>
            <person name="Zutavern T."/>
            <person name="Miller B."/>
            <person name="Ambroise C."/>
            <person name="Muller S."/>
            <person name="Spooner W."/>
            <person name="Narechania A."/>
            <person name="Ren L."/>
            <person name="Wei S."/>
            <person name="Kumari S."/>
            <person name="Faga B."/>
            <person name="Levy M.J."/>
            <person name="McMahan L."/>
            <person name="Van Buren P."/>
            <person name="Vaughn M.W."/>
            <person name="Ying K."/>
            <person name="Yeh C.-T."/>
            <person name="Emrich S.J."/>
            <person name="Jia Y."/>
            <person name="Kalyanaraman A."/>
            <person name="Hsia A.-P."/>
            <person name="Barbazuk W.B."/>
            <person name="Baucom R.S."/>
            <person name="Brutnell T.P."/>
            <person name="Carpita N.C."/>
            <person name="Chaparro C."/>
            <person name="Chia J.-M."/>
            <person name="Deragon J.-M."/>
            <person name="Estill J.C."/>
            <person name="Fu Y."/>
            <person name="Jeddeloh J.A."/>
            <person name="Han Y."/>
            <person name="Lee H."/>
            <person name="Li P."/>
            <person name="Lisch D.R."/>
            <person name="Liu S."/>
            <person name="Liu Z."/>
            <person name="Nagel D.H."/>
            <person name="McCann M.C."/>
            <person name="SanMiguel P."/>
            <person name="Myers A.M."/>
            <person name="Nettleton D."/>
            <person name="Nguyen J."/>
            <person name="Penning B.W."/>
            <person name="Ponnala L."/>
            <person name="Schneider K.L."/>
            <person name="Schwartz D.C."/>
            <person name="Sharma A."/>
            <person name="Soderlund C."/>
            <person name="Springer N.M."/>
            <person name="Sun Q."/>
            <person name="Wang H."/>
            <person name="Waterman M."/>
            <person name="Westerman R."/>
            <person name="Wolfgruber T.K."/>
            <person name="Yang L."/>
            <person name="Yu Y."/>
            <person name="Zhang L."/>
            <person name="Zhou S."/>
            <person name="Zhu Q."/>
            <person name="Bennetzen J.L."/>
            <person name="Dawe R.K."/>
            <person name="Jiang J."/>
            <person name="Jiang N."/>
            <person name="Presting G.G."/>
            <person name="Wessler S.R."/>
            <person name="Aluru S."/>
            <person name="Martienssen R.A."/>
            <person name="Clifton S.W."/>
            <person name="McCombie W.R."/>
            <person name="Wing R.A."/>
            <person name="Wilson R.K."/>
        </authorList>
    </citation>
    <scope>NUCLEOTIDE SEQUENCE [LARGE SCALE GENOMIC DNA]</scope>
    <source>
        <strain evidence="2">cv. B73</strain>
    </source>
</reference>
<sequence>MVVSMNEGIVFVLDSLRKPADDLKLMTDLLKEAWSRLRKKNVDLKETLDFRMNFSCLVQKQGINLCGFYICEFIHTFVGQKTVTKDIQVQGMQGEVLGENTIKANQEQLIGFINREVQSKEGEFYYEGQTLRDHEDSNSY</sequence>
<organism evidence="1 2">
    <name type="scientific">Zea mays</name>
    <name type="common">Maize</name>
    <dbReference type="NCBI Taxonomy" id="4577"/>
    <lineage>
        <taxon>Eukaryota</taxon>
        <taxon>Viridiplantae</taxon>
        <taxon>Streptophyta</taxon>
        <taxon>Embryophyta</taxon>
        <taxon>Tracheophyta</taxon>
        <taxon>Spermatophyta</taxon>
        <taxon>Magnoliopsida</taxon>
        <taxon>Liliopsida</taxon>
        <taxon>Poales</taxon>
        <taxon>Poaceae</taxon>
        <taxon>PACMAD clade</taxon>
        <taxon>Panicoideae</taxon>
        <taxon>Andropogonodae</taxon>
        <taxon>Andropogoneae</taxon>
        <taxon>Tripsacinae</taxon>
        <taxon>Zea</taxon>
    </lineage>
</organism>
<dbReference type="KEGG" id="zma:103630887"/>
<keyword evidence="2" id="KW-1185">Reference proteome</keyword>